<dbReference type="Proteomes" id="UP001364764">
    <property type="component" value="Chromosome"/>
</dbReference>
<dbReference type="PANTHER" id="PTHR30383">
    <property type="entry name" value="THIOESTERASE 1/PROTEASE 1/LYSOPHOSPHOLIPASE L1"/>
    <property type="match status" value="1"/>
</dbReference>
<dbReference type="EC" id="3.1.-.-" evidence="2"/>
<dbReference type="SUPFAM" id="SSF52266">
    <property type="entry name" value="SGNH hydrolase"/>
    <property type="match status" value="1"/>
</dbReference>
<organism evidence="2 3">
    <name type="scientific">Paenibacillus amylolyticus</name>
    <dbReference type="NCBI Taxonomy" id="1451"/>
    <lineage>
        <taxon>Bacteria</taxon>
        <taxon>Bacillati</taxon>
        <taxon>Bacillota</taxon>
        <taxon>Bacilli</taxon>
        <taxon>Bacillales</taxon>
        <taxon>Paenibacillaceae</taxon>
        <taxon>Paenibacillus</taxon>
    </lineage>
</organism>
<gene>
    <name evidence="2" type="ORF">V6668_11025</name>
</gene>
<reference evidence="2 3" key="1">
    <citation type="submission" date="2024-02" db="EMBL/GenBank/DDBJ databases">
        <title>Complete sequences of two Paenibacillus sp. strains and one Lysinibacillus strain isolated from the environment on STAA medium highlight biotechnological potential.</title>
        <authorList>
            <person name="Attere S.A."/>
            <person name="Piche L.C."/>
            <person name="Intertaglia L."/>
            <person name="Lami R."/>
            <person name="Charette S.J."/>
            <person name="Vincent A.T."/>
        </authorList>
    </citation>
    <scope>NUCLEOTIDE SEQUENCE [LARGE SCALE GENOMIC DNA]</scope>
    <source>
        <strain evidence="2 3">Y5S-7</strain>
    </source>
</reference>
<dbReference type="InterPro" id="IPR013830">
    <property type="entry name" value="SGNH_hydro"/>
</dbReference>
<evidence type="ECO:0000313" key="3">
    <source>
        <dbReference type="Proteomes" id="UP001364764"/>
    </source>
</evidence>
<dbReference type="CDD" id="cd01834">
    <property type="entry name" value="SGNH_hydrolase_like_2"/>
    <property type="match status" value="1"/>
</dbReference>
<dbReference type="InterPro" id="IPR051532">
    <property type="entry name" value="Ester_Hydrolysis_Enzymes"/>
</dbReference>
<name>A0ABD8AYL4_PAEAM</name>
<dbReference type="GeneID" id="93476004"/>
<dbReference type="GO" id="GO:0016787">
    <property type="term" value="F:hydrolase activity"/>
    <property type="evidence" value="ECO:0007669"/>
    <property type="project" value="UniProtKB-KW"/>
</dbReference>
<dbReference type="EMBL" id="CP145892">
    <property type="protein sequence ID" value="WWP22676.1"/>
    <property type="molecule type" value="Genomic_DNA"/>
</dbReference>
<protein>
    <submittedName>
        <fullName evidence="2">SGNH/GDSL hydrolase family protein</fullName>
        <ecNumber evidence="2">3.1.-.-</ecNumber>
    </submittedName>
</protein>
<dbReference type="InterPro" id="IPR036514">
    <property type="entry name" value="SGNH_hydro_sf"/>
</dbReference>
<dbReference type="Gene3D" id="3.40.50.1110">
    <property type="entry name" value="SGNH hydrolase"/>
    <property type="match status" value="1"/>
</dbReference>
<evidence type="ECO:0000313" key="2">
    <source>
        <dbReference type="EMBL" id="WWP22676.1"/>
    </source>
</evidence>
<dbReference type="Pfam" id="PF13472">
    <property type="entry name" value="Lipase_GDSL_2"/>
    <property type="match status" value="1"/>
</dbReference>
<dbReference type="AlphaFoldDB" id="A0ABD8AYL4"/>
<dbReference type="RefSeq" id="WP_076208943.1">
    <property type="nucleotide sequence ID" value="NZ_CP145892.1"/>
</dbReference>
<evidence type="ECO:0000259" key="1">
    <source>
        <dbReference type="Pfam" id="PF13472"/>
    </source>
</evidence>
<sequence length="221" mass="25080">MKLQKNDKLLFIGDSITDCGREHPVGEGSSGLGHGYVAQVYALLRSIYPELMLRVQNVGNGGNTIRDLKQRWDRDVLDLKPDWLTIMIGINDVWRQFDNPLSTDSHVFLEEYESTLRELVASVRPNLKGLVLMTPYYLEANPEDPMRATMDIYGEAVRRVANEYDAVYVDTQAAFAPFWDHFYTSVLTYDRVHPDATGHMVLSKAFLDAIGFEWSGGVKSE</sequence>
<accession>A0ABD8AYL4</accession>
<dbReference type="PANTHER" id="PTHR30383:SF5">
    <property type="entry name" value="SGNH HYDROLASE-TYPE ESTERASE DOMAIN-CONTAINING PROTEIN"/>
    <property type="match status" value="1"/>
</dbReference>
<keyword evidence="2" id="KW-0378">Hydrolase</keyword>
<proteinExistence type="predicted"/>
<feature type="domain" description="SGNH hydrolase-type esterase" evidence="1">
    <location>
        <begin position="11"/>
        <end position="199"/>
    </location>
</feature>